<comment type="caution">
    <text evidence="1">The sequence shown here is derived from an EMBL/GenBank/DDBJ whole genome shotgun (WGS) entry which is preliminary data.</text>
</comment>
<dbReference type="Proteomes" id="UP000252255">
    <property type="component" value="Unassembled WGS sequence"/>
</dbReference>
<organism evidence="1 2">
    <name type="scientific">Thalassospira profundimaris</name>
    <dbReference type="NCBI Taxonomy" id="502049"/>
    <lineage>
        <taxon>Bacteria</taxon>
        <taxon>Pseudomonadati</taxon>
        <taxon>Pseudomonadota</taxon>
        <taxon>Alphaproteobacteria</taxon>
        <taxon>Rhodospirillales</taxon>
        <taxon>Thalassospiraceae</taxon>
        <taxon>Thalassospira</taxon>
    </lineage>
</organism>
<dbReference type="RefSeq" id="WP_114099980.1">
    <property type="nucleotide sequence ID" value="NZ_JPWI01000018.1"/>
</dbReference>
<gene>
    <name evidence="1" type="ORF">TH30_21275</name>
</gene>
<proteinExistence type="predicted"/>
<evidence type="ECO:0000313" key="1">
    <source>
        <dbReference type="EMBL" id="RCK42091.1"/>
    </source>
</evidence>
<accession>A0A367WNE2</accession>
<dbReference type="EMBL" id="JPWI01000018">
    <property type="protein sequence ID" value="RCK42091.1"/>
    <property type="molecule type" value="Genomic_DNA"/>
</dbReference>
<sequence length="324" mass="37846">MLEKEYFGYIEPFYNTNKELYPDSLKLNAARYCIHEQIRSKKYSKVFIPYYMCSSVFDEIKAENLRKYRLQSGMVPFFDEVPQEGDLIIYPNYFGIYDTRCEEVIKEYAGVDIMLDNTQAFYHFSDSAAAICYSPRKFFEVTDGAYLISKQEIELPYERDFSADRYHALLLRCERGAGAGYQGHLNAEKELADLGPKRMSALTSRILKQIDYPSVRARRRSNFNLLHAELHQFNELQIPDISNFECPMVYPLLVRHDTLTADLVKKHVFVPRWWATVKDAVPESWYEAHLSQFLVPLPVDQRYDESDMKKIADLVRDIINGVAV</sequence>
<evidence type="ECO:0008006" key="3">
    <source>
        <dbReference type="Google" id="ProtNLM"/>
    </source>
</evidence>
<name>A0A367WNE2_9PROT</name>
<protein>
    <recommendedName>
        <fullName evidence="3">Aminotransferase</fullName>
    </recommendedName>
</protein>
<reference evidence="1 2" key="1">
    <citation type="submission" date="2014-07" db="EMBL/GenBank/DDBJ databases">
        <title>Draft genome sequence of Thalassospira profundimaris PR54-5.</title>
        <authorList>
            <person name="Lai Q."/>
            <person name="Shao Z."/>
        </authorList>
    </citation>
    <scope>NUCLEOTIDE SEQUENCE [LARGE SCALE GENOMIC DNA]</scope>
    <source>
        <strain evidence="1 2">PR54-5</strain>
    </source>
</reference>
<dbReference type="AlphaFoldDB" id="A0A367WNE2"/>
<evidence type="ECO:0000313" key="2">
    <source>
        <dbReference type="Proteomes" id="UP000252255"/>
    </source>
</evidence>
<dbReference type="OrthoDB" id="9768668at2"/>